<dbReference type="Pfam" id="PF05137">
    <property type="entry name" value="PilN"/>
    <property type="match status" value="1"/>
</dbReference>
<evidence type="ECO:0000256" key="1">
    <source>
        <dbReference type="SAM" id="Coils"/>
    </source>
</evidence>
<keyword evidence="3" id="KW-1133">Transmembrane helix</keyword>
<dbReference type="InterPro" id="IPR007813">
    <property type="entry name" value="PilN"/>
</dbReference>
<evidence type="ECO:0000256" key="2">
    <source>
        <dbReference type="SAM" id="MobiDB-lite"/>
    </source>
</evidence>
<sequence>MPADAVRGRRSLRGAPPCRRVAGRHRGRPRRRQRPLGGRPRSAAAGRLGLRRLRRRAGCRRDGADARAPARRAAALLRRLGTQPPHPAAGRAVAGHRPGHRGAVPGARAGPGPARAAVAARDPAARPGRGRARCRVADEPAAAAGRAAARRQPDRLTPATAAPPTAHPAMPHQVNLYSPILLAPRRHFSAAAMARALAVLVLGVGALCAWLMLRSEQQRAELQASEAFTRTESQRLNTLLAGRRVLPQDGAALQQELAREEALLAQARLEHEAAQRGRVREGRSPAALLQLLARTVPAPVWLSSVHIDDGALRFSGHTLQPEALRPWLAQLGAHPLTAPQQLGVARVEKQAAAPAGSGAAAGAERWQFSVTPAQGTSAEPARTEGRP</sequence>
<keyword evidence="5" id="KW-1185">Reference proteome</keyword>
<feature type="compositionally biased region" description="Low complexity" evidence="2">
    <location>
        <begin position="352"/>
        <end position="363"/>
    </location>
</feature>
<feature type="region of interest" description="Disordered" evidence="2">
    <location>
        <begin position="119"/>
        <end position="170"/>
    </location>
</feature>
<evidence type="ECO:0000313" key="5">
    <source>
        <dbReference type="Proteomes" id="UP000285575"/>
    </source>
</evidence>
<feature type="compositionally biased region" description="Low complexity" evidence="2">
    <location>
        <begin position="157"/>
        <end position="170"/>
    </location>
</feature>
<reference evidence="4 5" key="1">
    <citation type="submission" date="2019-01" db="EMBL/GenBank/DDBJ databases">
        <authorList>
            <person name="Chen W.-M."/>
        </authorList>
    </citation>
    <scope>NUCLEOTIDE SEQUENCE [LARGE SCALE GENOMIC DNA]</scope>
    <source>
        <strain evidence="4 5">KYPY4</strain>
    </source>
</reference>
<feature type="compositionally biased region" description="Polar residues" evidence="2">
    <location>
        <begin position="368"/>
        <end position="377"/>
    </location>
</feature>
<evidence type="ECO:0000256" key="3">
    <source>
        <dbReference type="SAM" id="Phobius"/>
    </source>
</evidence>
<feature type="compositionally biased region" description="Low complexity" evidence="2">
    <location>
        <begin position="35"/>
        <end position="48"/>
    </location>
</feature>
<feature type="region of interest" description="Disordered" evidence="2">
    <location>
        <begin position="79"/>
        <end position="98"/>
    </location>
</feature>
<name>A0A437RCC1_9BURK</name>
<keyword evidence="3" id="KW-0812">Transmembrane</keyword>
<evidence type="ECO:0008006" key="6">
    <source>
        <dbReference type="Google" id="ProtNLM"/>
    </source>
</evidence>
<feature type="compositionally biased region" description="Basic residues" evidence="2">
    <location>
        <begin position="49"/>
        <end position="58"/>
    </location>
</feature>
<dbReference type="Proteomes" id="UP000285575">
    <property type="component" value="Unassembled WGS sequence"/>
</dbReference>
<feature type="transmembrane region" description="Helical" evidence="3">
    <location>
        <begin position="192"/>
        <end position="213"/>
    </location>
</feature>
<keyword evidence="3" id="KW-0472">Membrane</keyword>
<feature type="coiled-coil region" evidence="1">
    <location>
        <begin position="250"/>
        <end position="277"/>
    </location>
</feature>
<organism evidence="4 5">
    <name type="scientific">Rubrivivax rivuli</name>
    <dbReference type="NCBI Taxonomy" id="1862385"/>
    <lineage>
        <taxon>Bacteria</taxon>
        <taxon>Pseudomonadati</taxon>
        <taxon>Pseudomonadota</taxon>
        <taxon>Betaproteobacteria</taxon>
        <taxon>Burkholderiales</taxon>
        <taxon>Sphaerotilaceae</taxon>
        <taxon>Rubrivivax</taxon>
    </lineage>
</organism>
<dbReference type="OrthoDB" id="5405677at2"/>
<gene>
    <name evidence="4" type="ORF">EOE66_17330</name>
</gene>
<evidence type="ECO:0000313" key="4">
    <source>
        <dbReference type="EMBL" id="RVU44430.1"/>
    </source>
</evidence>
<feature type="region of interest" description="Disordered" evidence="2">
    <location>
        <begin position="1"/>
        <end position="67"/>
    </location>
</feature>
<feature type="region of interest" description="Disordered" evidence="2">
    <location>
        <begin position="352"/>
        <end position="387"/>
    </location>
</feature>
<protein>
    <recommendedName>
        <fullName evidence="6">PilN domain-containing protein</fullName>
    </recommendedName>
</protein>
<comment type="caution">
    <text evidence="4">The sequence shown here is derived from an EMBL/GenBank/DDBJ whole genome shotgun (WGS) entry which is preliminary data.</text>
</comment>
<proteinExistence type="predicted"/>
<keyword evidence="1" id="KW-0175">Coiled coil</keyword>
<dbReference type="AlphaFoldDB" id="A0A437RCC1"/>
<dbReference type="EMBL" id="SACR01000005">
    <property type="protein sequence ID" value="RVU44430.1"/>
    <property type="molecule type" value="Genomic_DNA"/>
</dbReference>
<accession>A0A437RCC1</accession>
<feature type="compositionally biased region" description="Basic residues" evidence="2">
    <location>
        <begin position="21"/>
        <end position="34"/>
    </location>
</feature>